<dbReference type="PANTHER" id="PTHR31126:SF1">
    <property type="entry name" value="TYROSINE SPECIFIC PROTEIN PHOSPHATASES DOMAIN-CONTAINING PROTEIN"/>
    <property type="match status" value="1"/>
</dbReference>
<dbReference type="Pfam" id="PF13350">
    <property type="entry name" value="Y_phosphatase3"/>
    <property type="match status" value="1"/>
</dbReference>
<dbReference type="Proteomes" id="UP001312893">
    <property type="component" value="Unassembled WGS sequence"/>
</dbReference>
<dbReference type="EMBL" id="JARXNK020000106">
    <property type="protein sequence ID" value="MEL0554790.1"/>
    <property type="molecule type" value="Genomic_DNA"/>
</dbReference>
<evidence type="ECO:0000313" key="2">
    <source>
        <dbReference type="EMBL" id="MEL0554790.1"/>
    </source>
</evidence>
<protein>
    <submittedName>
        <fullName evidence="2">Tyrosine-protein phosphatase</fullName>
        <ecNumber evidence="2">3.1.3.48</ecNumber>
    </submittedName>
</protein>
<proteinExistence type="inferred from homology"/>
<dbReference type="InterPro" id="IPR026893">
    <property type="entry name" value="Tyr/Ser_Pase_IphP-type"/>
</dbReference>
<dbReference type="InterPro" id="IPR029021">
    <property type="entry name" value="Prot-tyrosine_phosphatase-like"/>
</dbReference>
<dbReference type="EC" id="3.1.3.48" evidence="2"/>
<dbReference type="GO" id="GO:0004725">
    <property type="term" value="F:protein tyrosine phosphatase activity"/>
    <property type="evidence" value="ECO:0007669"/>
    <property type="project" value="UniProtKB-EC"/>
</dbReference>
<comment type="caution">
    <text evidence="2">The sequence shown here is derived from an EMBL/GenBank/DDBJ whole genome shotgun (WGS) entry which is preliminary data.</text>
</comment>
<dbReference type="PANTHER" id="PTHR31126">
    <property type="entry name" value="TYROSINE-PROTEIN PHOSPHATASE"/>
    <property type="match status" value="1"/>
</dbReference>
<comment type="similarity">
    <text evidence="1">Belongs to the protein-tyrosine phosphatase family.</text>
</comment>
<name>A0ABU9FET3_9ENTR</name>
<accession>A0ABU9FET3</accession>
<dbReference type="RefSeq" id="WP_331851627.1">
    <property type="nucleotide sequence ID" value="NZ_JARXNK020000106.1"/>
</dbReference>
<dbReference type="Gene3D" id="3.90.190.10">
    <property type="entry name" value="Protein tyrosine phosphatase superfamily"/>
    <property type="match status" value="1"/>
</dbReference>
<keyword evidence="2" id="KW-0378">Hydrolase</keyword>
<organism evidence="2 3">
    <name type="scientific">Raoultella lignicola</name>
    <dbReference type="NCBI Taxonomy" id="3040939"/>
    <lineage>
        <taxon>Bacteria</taxon>
        <taxon>Pseudomonadati</taxon>
        <taxon>Pseudomonadota</taxon>
        <taxon>Gammaproteobacteria</taxon>
        <taxon>Enterobacterales</taxon>
        <taxon>Enterobacteriaceae</taxon>
        <taxon>Klebsiella/Raoultella group</taxon>
        <taxon>Raoultella</taxon>
    </lineage>
</organism>
<evidence type="ECO:0000256" key="1">
    <source>
        <dbReference type="ARBA" id="ARBA00009580"/>
    </source>
</evidence>
<sequence length="260" mass="28972">MTTYSRHPAFLSLQGGINFRDLGGVSTVDGRRLRQGKLLRSGSLHMLTAEDLEHLDTLPLTQIIDYRDPHEAQRSPDKLNDRASYLNAPANPLTPYVDAKVTELNAATLNAMNGEQFMLQLYRHLPFNNAAYHQLTGWLMQPFEGALLQHCAVGKDRTGVGCALTLFALGCDSHTVMEEYLLTHGMLSQVEAHLCETLGAELNAQGRQNLTDIIAVRESYLAAALSAIHERYASVDLWLEQEYQLTPQAREALRSRLLEG</sequence>
<keyword evidence="3" id="KW-1185">Reference proteome</keyword>
<dbReference type="SUPFAM" id="SSF52799">
    <property type="entry name" value="(Phosphotyrosine protein) phosphatases II"/>
    <property type="match status" value="1"/>
</dbReference>
<gene>
    <name evidence="2" type="ORF">QFI96_024225</name>
</gene>
<reference evidence="2 3" key="1">
    <citation type="submission" date="2024-04" db="EMBL/GenBank/DDBJ databases">
        <title>Two novel Raoultella species associated with bleeding cankers of broadleaf hosts, Raoultella scottia sp. nov. and Raoultella lignicola sp. nov.</title>
        <authorList>
            <person name="Brady C.L."/>
        </authorList>
    </citation>
    <scope>NUCLEOTIDE SEQUENCE [LARGE SCALE GENOMIC DNA]</scope>
    <source>
        <strain evidence="2 3">TW_WC1a.1</strain>
    </source>
</reference>
<evidence type="ECO:0000313" key="3">
    <source>
        <dbReference type="Proteomes" id="UP001312893"/>
    </source>
</evidence>